<dbReference type="Gene3D" id="1.20.1530.20">
    <property type="match status" value="1"/>
</dbReference>
<feature type="transmembrane region" description="Helical" evidence="10">
    <location>
        <begin position="371"/>
        <end position="390"/>
    </location>
</feature>
<evidence type="ECO:0000313" key="12">
    <source>
        <dbReference type="EMBL" id="QDT14389.1"/>
    </source>
</evidence>
<evidence type="ECO:0000256" key="4">
    <source>
        <dbReference type="ARBA" id="ARBA00022475"/>
    </source>
</evidence>
<dbReference type="InterPro" id="IPR038770">
    <property type="entry name" value="Na+/solute_symporter_sf"/>
</dbReference>
<evidence type="ECO:0000313" key="13">
    <source>
        <dbReference type="Proteomes" id="UP000318741"/>
    </source>
</evidence>
<keyword evidence="2" id="KW-0813">Transport</keyword>
<keyword evidence="8 10" id="KW-0472">Membrane</keyword>
<keyword evidence="5 10" id="KW-0812">Transmembrane</keyword>
<accession>A0A517P4T3</accession>
<keyword evidence="3" id="KW-0050">Antiport</keyword>
<feature type="transmembrane region" description="Helical" evidence="10">
    <location>
        <begin position="167"/>
        <end position="183"/>
    </location>
</feature>
<name>A0A517P4T3_9PLAN</name>
<dbReference type="InterPro" id="IPR006153">
    <property type="entry name" value="Cation/H_exchanger_TM"/>
</dbReference>
<dbReference type="GO" id="GO:1902600">
    <property type="term" value="P:proton transmembrane transport"/>
    <property type="evidence" value="ECO:0007669"/>
    <property type="project" value="InterPro"/>
</dbReference>
<keyword evidence="13" id="KW-1185">Reference proteome</keyword>
<feature type="transmembrane region" description="Helical" evidence="10">
    <location>
        <begin position="245"/>
        <end position="271"/>
    </location>
</feature>
<keyword evidence="4" id="KW-1003">Cell membrane</keyword>
<evidence type="ECO:0000256" key="1">
    <source>
        <dbReference type="ARBA" id="ARBA00004651"/>
    </source>
</evidence>
<dbReference type="RefSeq" id="WP_145357182.1">
    <property type="nucleotide sequence ID" value="NZ_CP036265.1"/>
</dbReference>
<evidence type="ECO:0000256" key="6">
    <source>
        <dbReference type="ARBA" id="ARBA00022989"/>
    </source>
</evidence>
<evidence type="ECO:0000256" key="3">
    <source>
        <dbReference type="ARBA" id="ARBA00022449"/>
    </source>
</evidence>
<feature type="transmembrane region" description="Helical" evidence="10">
    <location>
        <begin position="91"/>
        <end position="117"/>
    </location>
</feature>
<reference evidence="12 13" key="1">
    <citation type="submission" date="2019-02" db="EMBL/GenBank/DDBJ databases">
        <title>Deep-cultivation of Planctomycetes and their phenomic and genomic characterization uncovers novel biology.</title>
        <authorList>
            <person name="Wiegand S."/>
            <person name="Jogler M."/>
            <person name="Boedeker C."/>
            <person name="Pinto D."/>
            <person name="Vollmers J."/>
            <person name="Rivas-Marin E."/>
            <person name="Kohn T."/>
            <person name="Peeters S.H."/>
            <person name="Heuer A."/>
            <person name="Rast P."/>
            <person name="Oberbeckmann S."/>
            <person name="Bunk B."/>
            <person name="Jeske O."/>
            <person name="Meyerdierks A."/>
            <person name="Storesund J.E."/>
            <person name="Kallscheuer N."/>
            <person name="Luecker S."/>
            <person name="Lage O.M."/>
            <person name="Pohl T."/>
            <person name="Merkel B.J."/>
            <person name="Hornburger P."/>
            <person name="Mueller R.-W."/>
            <person name="Bruemmer F."/>
            <person name="Labrenz M."/>
            <person name="Spormann A.M."/>
            <person name="Op den Camp H."/>
            <person name="Overmann J."/>
            <person name="Amann R."/>
            <person name="Jetten M.S.M."/>
            <person name="Mascher T."/>
            <person name="Medema M.H."/>
            <person name="Devos D.P."/>
            <person name="Kaster A.-K."/>
            <person name="Ovreas L."/>
            <person name="Rohde M."/>
            <person name="Galperin M.Y."/>
            <person name="Jogler C."/>
        </authorList>
    </citation>
    <scope>NUCLEOTIDE SEQUENCE [LARGE SCALE GENOMIC DNA]</scope>
    <source>
        <strain evidence="12 13">CA12</strain>
    </source>
</reference>
<evidence type="ECO:0000256" key="5">
    <source>
        <dbReference type="ARBA" id="ARBA00022692"/>
    </source>
</evidence>
<dbReference type="Proteomes" id="UP000318741">
    <property type="component" value="Chromosome"/>
</dbReference>
<dbReference type="OrthoDB" id="9810860at2"/>
<keyword evidence="7" id="KW-0406">Ion transport</keyword>
<dbReference type="GO" id="GO:0005886">
    <property type="term" value="C:plasma membrane"/>
    <property type="evidence" value="ECO:0007669"/>
    <property type="project" value="UniProtKB-SubCell"/>
</dbReference>
<evidence type="ECO:0000259" key="11">
    <source>
        <dbReference type="Pfam" id="PF00999"/>
    </source>
</evidence>
<comment type="subcellular location">
    <subcellularLocation>
        <location evidence="1">Cell membrane</location>
        <topology evidence="1">Multi-pass membrane protein</topology>
    </subcellularLocation>
</comment>
<dbReference type="AlphaFoldDB" id="A0A517P4T3"/>
<proteinExistence type="predicted"/>
<organism evidence="12 13">
    <name type="scientific">Alienimonas californiensis</name>
    <dbReference type="NCBI Taxonomy" id="2527989"/>
    <lineage>
        <taxon>Bacteria</taxon>
        <taxon>Pseudomonadati</taxon>
        <taxon>Planctomycetota</taxon>
        <taxon>Planctomycetia</taxon>
        <taxon>Planctomycetales</taxon>
        <taxon>Planctomycetaceae</taxon>
        <taxon>Alienimonas</taxon>
    </lineage>
</organism>
<dbReference type="PANTHER" id="PTHR32507:SF8">
    <property type="entry name" value="CNH1P"/>
    <property type="match status" value="1"/>
</dbReference>
<evidence type="ECO:0000256" key="7">
    <source>
        <dbReference type="ARBA" id="ARBA00023065"/>
    </source>
</evidence>
<dbReference type="PANTHER" id="PTHR32507">
    <property type="entry name" value="NA(+)/H(+) ANTIPORTER 1"/>
    <property type="match status" value="1"/>
</dbReference>
<evidence type="ECO:0000256" key="10">
    <source>
        <dbReference type="SAM" id="Phobius"/>
    </source>
</evidence>
<evidence type="ECO:0000256" key="8">
    <source>
        <dbReference type="ARBA" id="ARBA00023136"/>
    </source>
</evidence>
<protein>
    <submittedName>
        <fullName evidence="12">K(+)/H(+) antiporter NhaP</fullName>
    </submittedName>
</protein>
<gene>
    <name evidence="12" type="primary">nhaP</name>
    <name evidence="12" type="ORF">CA12_04620</name>
</gene>
<evidence type="ECO:0000256" key="2">
    <source>
        <dbReference type="ARBA" id="ARBA00022448"/>
    </source>
</evidence>
<dbReference type="Pfam" id="PF00999">
    <property type="entry name" value="Na_H_Exchanger"/>
    <property type="match status" value="1"/>
</dbReference>
<feature type="transmembrane region" description="Helical" evidence="10">
    <location>
        <begin position="203"/>
        <end position="225"/>
    </location>
</feature>
<feature type="transmembrane region" description="Helical" evidence="10">
    <location>
        <begin position="338"/>
        <end position="359"/>
    </location>
</feature>
<feature type="transmembrane region" description="Helical" evidence="10">
    <location>
        <begin position="314"/>
        <end position="332"/>
    </location>
</feature>
<feature type="transmembrane region" description="Helical" evidence="10">
    <location>
        <begin position="6"/>
        <end position="26"/>
    </location>
</feature>
<feature type="transmembrane region" description="Helical" evidence="10">
    <location>
        <begin position="402"/>
        <end position="422"/>
    </location>
</feature>
<dbReference type="EMBL" id="CP036265">
    <property type="protein sequence ID" value="QDT14389.1"/>
    <property type="molecule type" value="Genomic_DNA"/>
</dbReference>
<feature type="domain" description="Cation/H+ exchanger transmembrane" evidence="11">
    <location>
        <begin position="17"/>
        <end position="428"/>
    </location>
</feature>
<keyword evidence="6 10" id="KW-1133">Transmembrane helix</keyword>
<evidence type="ECO:0000256" key="9">
    <source>
        <dbReference type="SAM" id="MobiDB-lite"/>
    </source>
</evidence>
<dbReference type="GO" id="GO:0015297">
    <property type="term" value="F:antiporter activity"/>
    <property type="evidence" value="ECO:0007669"/>
    <property type="project" value="UniProtKB-KW"/>
</dbReference>
<dbReference type="KEGG" id="acaf:CA12_04620"/>
<feature type="region of interest" description="Disordered" evidence="9">
    <location>
        <begin position="435"/>
        <end position="454"/>
    </location>
</feature>
<sequence length="454" mass="48703">MLTEHVLWYIVVGLLTASMGLLAPLLKRPWISAPQLHMAAGLGIGPLGLGLISLEWTRDVALLEVLSEVAVIVSLYAAGMKMRLPIRDRRWITPVVLASLTMIATVALVTGIGNVMLSLPFSAALLLAAVLAPTDPVLADEVQLEDAEDYDRLRLALTGEAGFNDGTAFPLVLLAVGLIGQIIDKELHPLGEGLWRWLAVDCLWKIGGGLVFGVLAGRAFGWLILLCRKRLKPGPGAEELLTLGLIGLTYGLALLIDTYAFLAVFAGAVALRGLEMNQPETADGPGPAEGTEDTPPEQELVREQTRVADALERVVQLFLAVVIGLLLSPARVTDWRAWLFAAAVLFAARPLAVYATTWFCDLTGPQRGLTAWFGIRGIGTIYYLSHAFGLGISEALPDTSDFLANCAILTIAASVLLHGFTATPLMNWYSRRHADAPDDHRGDDPGRDDPGGRG</sequence>
<feature type="transmembrane region" description="Helical" evidence="10">
    <location>
        <begin position="60"/>
        <end position="79"/>
    </location>
</feature>